<protein>
    <recommendedName>
        <fullName evidence="3">Secreted protein</fullName>
    </recommendedName>
</protein>
<sequence length="126" mass="14566">MIFVYSVRYAWRLLTVATKANGRVASHSIFLLNLTKKKRKKKKRCISKTLPKRELLLDFATIRPVNFLIHLHSFVRGMLHAQLRSRCVASRREIRSSSHGQNVCECMPAKRTSLKSAKKIKTCEIL</sequence>
<evidence type="ECO:0000313" key="2">
    <source>
        <dbReference type="Proteomes" id="UP001430953"/>
    </source>
</evidence>
<reference evidence="1 2" key="1">
    <citation type="submission" date="2023-03" db="EMBL/GenBank/DDBJ databases">
        <title>High recombination rates correlate with genetic variation in Cardiocondyla obscurior ants.</title>
        <authorList>
            <person name="Errbii M."/>
        </authorList>
    </citation>
    <scope>NUCLEOTIDE SEQUENCE [LARGE SCALE GENOMIC DNA]</scope>
    <source>
        <strain evidence="1">Alpha-2009</strain>
        <tissue evidence="1">Whole body</tissue>
    </source>
</reference>
<proteinExistence type="predicted"/>
<organism evidence="1 2">
    <name type="scientific">Cardiocondyla obscurior</name>
    <dbReference type="NCBI Taxonomy" id="286306"/>
    <lineage>
        <taxon>Eukaryota</taxon>
        <taxon>Metazoa</taxon>
        <taxon>Ecdysozoa</taxon>
        <taxon>Arthropoda</taxon>
        <taxon>Hexapoda</taxon>
        <taxon>Insecta</taxon>
        <taxon>Pterygota</taxon>
        <taxon>Neoptera</taxon>
        <taxon>Endopterygota</taxon>
        <taxon>Hymenoptera</taxon>
        <taxon>Apocrita</taxon>
        <taxon>Aculeata</taxon>
        <taxon>Formicoidea</taxon>
        <taxon>Formicidae</taxon>
        <taxon>Myrmicinae</taxon>
        <taxon>Cardiocondyla</taxon>
    </lineage>
</organism>
<evidence type="ECO:0008006" key="3">
    <source>
        <dbReference type="Google" id="ProtNLM"/>
    </source>
</evidence>
<accession>A0AAW2H4Q5</accession>
<evidence type="ECO:0000313" key="1">
    <source>
        <dbReference type="EMBL" id="KAL0134555.1"/>
    </source>
</evidence>
<comment type="caution">
    <text evidence="1">The sequence shown here is derived from an EMBL/GenBank/DDBJ whole genome shotgun (WGS) entry which is preliminary data.</text>
</comment>
<name>A0AAW2H4Q5_9HYME</name>
<dbReference type="AlphaFoldDB" id="A0AAW2H4Q5"/>
<gene>
    <name evidence="1" type="ORF">PUN28_001385</name>
</gene>
<keyword evidence="2" id="KW-1185">Reference proteome</keyword>
<dbReference type="EMBL" id="JADYXP020000001">
    <property type="protein sequence ID" value="KAL0134555.1"/>
    <property type="molecule type" value="Genomic_DNA"/>
</dbReference>
<dbReference type="Proteomes" id="UP001430953">
    <property type="component" value="Unassembled WGS sequence"/>
</dbReference>